<dbReference type="InterPro" id="IPR042278">
    <property type="entry name" value="Mfa-like_1_N"/>
</dbReference>
<organism evidence="1 2">
    <name type="scientific">Sphingobacterium thalpophilum</name>
    <dbReference type="NCBI Taxonomy" id="259"/>
    <lineage>
        <taxon>Bacteria</taxon>
        <taxon>Pseudomonadati</taxon>
        <taxon>Bacteroidota</taxon>
        <taxon>Sphingobacteriia</taxon>
        <taxon>Sphingobacteriales</taxon>
        <taxon>Sphingobacteriaceae</taxon>
        <taxon>Sphingobacterium</taxon>
    </lineage>
</organism>
<sequence>MKVNQLLFLATAAAVTSACQKAPLPEQDITKAVTFSSTISNQVSTKAAGDKWEANDAIGVFMKAGSGLSNVLAGNKQYVTTNGDGNFSAGSATEEILYPSDGSSVDFIAYYPYQSTISNGIYPVDISDQTQQNKIDLLYANNVAGVNKNNPDAQLQFSHKLSKVNLTVTAGKGVSTLTGLTVTYNGFNTTASFDLATGTLTAAGNPAAISAKTVAAASSTMAEAILLPVANVTNAKVEFKIGSETYTWTLPSTTSYEAGKKYTYNITLQEEAGNNTAVVASGNITDWTDIPSGSYTIGKDEDNGGGTDPVEQTLYEEGFGTEKVASNTDFDKFTGWSNTAVKYTLDAGKLSIRYTGFNDNNVWVPANADAKFTVSDINTTGATKLKFKFVLGVNSNSAASAFDAKNIVVTFNGKSYSPAATVFSDENGYKTNTKYPLEIDLSSETSIPANSTISIAVAGTANTVGIRLDDLALTGQK</sequence>
<accession>A0A4U9UNJ8</accession>
<dbReference type="CDD" id="cd13121">
    <property type="entry name" value="BF2867_like_C"/>
    <property type="match status" value="1"/>
</dbReference>
<protein>
    <recommendedName>
        <fullName evidence="3">Fimbrillin family protein</fullName>
    </recommendedName>
</protein>
<dbReference type="Gene3D" id="2.60.40.2620">
    <property type="entry name" value="Fimbrillin-like"/>
    <property type="match status" value="1"/>
</dbReference>
<dbReference type="EMBL" id="LR590484">
    <property type="protein sequence ID" value="VTR33739.1"/>
    <property type="molecule type" value="Genomic_DNA"/>
</dbReference>
<name>A0A4U9UNJ8_9SPHI</name>
<dbReference type="KEGG" id="stha:NCTC11429_01219"/>
<gene>
    <name evidence="1" type="ORF">NCTC11429_01219</name>
</gene>
<dbReference type="InterPro" id="IPR025049">
    <property type="entry name" value="Mfa-like_1"/>
</dbReference>
<dbReference type="GeneID" id="78461989"/>
<dbReference type="Proteomes" id="UP000308196">
    <property type="component" value="Chromosome"/>
</dbReference>
<dbReference type="RefSeq" id="WP_028070797.1">
    <property type="nucleotide sequence ID" value="NZ_LR590484.1"/>
</dbReference>
<dbReference type="Pfam" id="PF13149">
    <property type="entry name" value="Mfa_like_1"/>
    <property type="match status" value="1"/>
</dbReference>
<reference evidence="1 2" key="1">
    <citation type="submission" date="2019-05" db="EMBL/GenBank/DDBJ databases">
        <authorList>
            <consortium name="Pathogen Informatics"/>
        </authorList>
    </citation>
    <scope>NUCLEOTIDE SEQUENCE [LARGE SCALE GENOMIC DNA]</scope>
    <source>
        <strain evidence="1 2">NCTC11429</strain>
    </source>
</reference>
<evidence type="ECO:0000313" key="1">
    <source>
        <dbReference type="EMBL" id="VTR33739.1"/>
    </source>
</evidence>
<dbReference type="Gene3D" id="2.60.40.2630">
    <property type="match status" value="1"/>
</dbReference>
<dbReference type="PROSITE" id="PS51257">
    <property type="entry name" value="PROKAR_LIPOPROTEIN"/>
    <property type="match status" value="1"/>
</dbReference>
<dbReference type="STRING" id="1123265.GCA_000686625_04136"/>
<dbReference type="AlphaFoldDB" id="A0A4U9UNJ8"/>
<evidence type="ECO:0008006" key="3">
    <source>
        <dbReference type="Google" id="ProtNLM"/>
    </source>
</evidence>
<proteinExistence type="predicted"/>
<evidence type="ECO:0000313" key="2">
    <source>
        <dbReference type="Proteomes" id="UP000308196"/>
    </source>
</evidence>
<dbReference type="CDD" id="cd13120">
    <property type="entry name" value="BF2867_like_N"/>
    <property type="match status" value="1"/>
</dbReference>